<dbReference type="GO" id="GO:0000172">
    <property type="term" value="C:ribonuclease MRP complex"/>
    <property type="evidence" value="ECO:0007669"/>
    <property type="project" value="InterPro"/>
</dbReference>
<accession>A0A6G1LH19</accession>
<dbReference type="GO" id="GO:0008033">
    <property type="term" value="P:tRNA processing"/>
    <property type="evidence" value="ECO:0007669"/>
    <property type="project" value="InterPro"/>
</dbReference>
<keyword evidence="4" id="KW-1185">Reference proteome</keyword>
<feature type="compositionally biased region" description="Polar residues" evidence="1">
    <location>
        <begin position="1"/>
        <end position="13"/>
    </location>
</feature>
<dbReference type="InterPro" id="IPR020347">
    <property type="entry name" value="Pop8"/>
</dbReference>
<dbReference type="Proteomes" id="UP000799436">
    <property type="component" value="Unassembled WGS sequence"/>
</dbReference>
<dbReference type="AlphaFoldDB" id="A0A6G1LH19"/>
<feature type="compositionally biased region" description="Basic residues" evidence="1">
    <location>
        <begin position="39"/>
        <end position="49"/>
    </location>
</feature>
<dbReference type="InterPro" id="IPR049128">
    <property type="entry name" value="Pop8-like_dom"/>
</dbReference>
<evidence type="ECO:0000313" key="4">
    <source>
        <dbReference type="Proteomes" id="UP000799436"/>
    </source>
</evidence>
<feature type="region of interest" description="Disordered" evidence="1">
    <location>
        <begin position="1"/>
        <end position="55"/>
    </location>
</feature>
<evidence type="ECO:0000313" key="3">
    <source>
        <dbReference type="EMBL" id="KAF2772253.1"/>
    </source>
</evidence>
<dbReference type="OrthoDB" id="5530243at2759"/>
<name>A0A6G1LH19_9PEZI</name>
<dbReference type="EMBL" id="ML995815">
    <property type="protein sequence ID" value="KAF2772253.1"/>
    <property type="molecule type" value="Genomic_DNA"/>
</dbReference>
<evidence type="ECO:0000259" key="2">
    <source>
        <dbReference type="Pfam" id="PF20976"/>
    </source>
</evidence>
<dbReference type="PANTHER" id="PTHR28173:SF1">
    <property type="entry name" value="RIBONUCLEASES P_MRP PROTEIN SUBUNIT POP8"/>
    <property type="match status" value="1"/>
</dbReference>
<dbReference type="GO" id="GO:0034965">
    <property type="term" value="P:intronic box C/D snoRNA processing"/>
    <property type="evidence" value="ECO:0007669"/>
    <property type="project" value="TreeGrafter"/>
</dbReference>
<dbReference type="GO" id="GO:0000294">
    <property type="term" value="P:nuclear-transcribed mRNA catabolic process, RNase MRP-dependent"/>
    <property type="evidence" value="ECO:0007669"/>
    <property type="project" value="TreeGrafter"/>
</dbReference>
<dbReference type="PANTHER" id="PTHR28173">
    <property type="entry name" value="RIBONUCLEASES P/MRP PROTEIN SUBUNIT POP8"/>
    <property type="match status" value="1"/>
</dbReference>
<evidence type="ECO:0000256" key="1">
    <source>
        <dbReference type="SAM" id="MobiDB-lite"/>
    </source>
</evidence>
<dbReference type="Pfam" id="PF20976">
    <property type="entry name" value="Pop8"/>
    <property type="match status" value="1"/>
</dbReference>
<proteinExistence type="predicted"/>
<feature type="compositionally biased region" description="Low complexity" evidence="1">
    <location>
        <begin position="14"/>
        <end position="38"/>
    </location>
</feature>
<dbReference type="GO" id="GO:0005655">
    <property type="term" value="C:nucleolar ribonuclease P complex"/>
    <property type="evidence" value="ECO:0007669"/>
    <property type="project" value="InterPro"/>
</dbReference>
<feature type="domain" description="Ribonucleases P/MRP subunit Pop8-like" evidence="2">
    <location>
        <begin position="63"/>
        <end position="137"/>
    </location>
</feature>
<sequence length="168" mass="18201">MATDPSIPSITENTALTAPTTQPTPSSPTTTTTTTAKTAKPHKRKRKPKSSPISTTMTLHAPQWCYIHLRHLSSATSTSPDLDLVTSHLHLLQPLSRFLGLHGSSTPLDILKLDGTDVWIRIPAEDREVLVAAVGGWVGAKGEGWRVMGSSSWDVRAQGREEARDLFG</sequence>
<dbReference type="GO" id="GO:0004526">
    <property type="term" value="F:ribonuclease P activity"/>
    <property type="evidence" value="ECO:0007669"/>
    <property type="project" value="TreeGrafter"/>
</dbReference>
<dbReference type="GO" id="GO:0000171">
    <property type="term" value="F:ribonuclease MRP activity"/>
    <property type="evidence" value="ECO:0007669"/>
    <property type="project" value="TreeGrafter"/>
</dbReference>
<gene>
    <name evidence="3" type="ORF">EJ03DRAFT_348640</name>
</gene>
<protein>
    <recommendedName>
        <fullName evidence="2">Ribonucleases P/MRP subunit Pop8-like domain-containing protein</fullName>
    </recommendedName>
</protein>
<organism evidence="3 4">
    <name type="scientific">Teratosphaeria nubilosa</name>
    <dbReference type="NCBI Taxonomy" id="161662"/>
    <lineage>
        <taxon>Eukaryota</taxon>
        <taxon>Fungi</taxon>
        <taxon>Dikarya</taxon>
        <taxon>Ascomycota</taxon>
        <taxon>Pezizomycotina</taxon>
        <taxon>Dothideomycetes</taxon>
        <taxon>Dothideomycetidae</taxon>
        <taxon>Mycosphaerellales</taxon>
        <taxon>Teratosphaeriaceae</taxon>
        <taxon>Teratosphaeria</taxon>
    </lineage>
</organism>
<reference evidence="3" key="1">
    <citation type="journal article" date="2020" name="Stud. Mycol.">
        <title>101 Dothideomycetes genomes: a test case for predicting lifestyles and emergence of pathogens.</title>
        <authorList>
            <person name="Haridas S."/>
            <person name="Albert R."/>
            <person name="Binder M."/>
            <person name="Bloem J."/>
            <person name="Labutti K."/>
            <person name="Salamov A."/>
            <person name="Andreopoulos B."/>
            <person name="Baker S."/>
            <person name="Barry K."/>
            <person name="Bills G."/>
            <person name="Bluhm B."/>
            <person name="Cannon C."/>
            <person name="Castanera R."/>
            <person name="Culley D."/>
            <person name="Daum C."/>
            <person name="Ezra D."/>
            <person name="Gonzalez J."/>
            <person name="Henrissat B."/>
            <person name="Kuo A."/>
            <person name="Liang C."/>
            <person name="Lipzen A."/>
            <person name="Lutzoni F."/>
            <person name="Magnuson J."/>
            <person name="Mondo S."/>
            <person name="Nolan M."/>
            <person name="Ohm R."/>
            <person name="Pangilinan J."/>
            <person name="Park H.-J."/>
            <person name="Ramirez L."/>
            <person name="Alfaro M."/>
            <person name="Sun H."/>
            <person name="Tritt A."/>
            <person name="Yoshinaga Y."/>
            <person name="Zwiers L.-H."/>
            <person name="Turgeon B."/>
            <person name="Goodwin S."/>
            <person name="Spatafora J."/>
            <person name="Crous P."/>
            <person name="Grigoriev I."/>
        </authorList>
    </citation>
    <scope>NUCLEOTIDE SEQUENCE</scope>
    <source>
        <strain evidence="3">CBS 116005</strain>
    </source>
</reference>